<keyword evidence="3" id="KW-1185">Reference proteome</keyword>
<accession>A0A4D6LVK7</accession>
<organism evidence="2 3">
    <name type="scientific">Vigna unguiculata</name>
    <name type="common">Cowpea</name>
    <dbReference type="NCBI Taxonomy" id="3917"/>
    <lineage>
        <taxon>Eukaryota</taxon>
        <taxon>Viridiplantae</taxon>
        <taxon>Streptophyta</taxon>
        <taxon>Embryophyta</taxon>
        <taxon>Tracheophyta</taxon>
        <taxon>Spermatophyta</taxon>
        <taxon>Magnoliopsida</taxon>
        <taxon>eudicotyledons</taxon>
        <taxon>Gunneridae</taxon>
        <taxon>Pentapetalae</taxon>
        <taxon>rosids</taxon>
        <taxon>fabids</taxon>
        <taxon>Fabales</taxon>
        <taxon>Fabaceae</taxon>
        <taxon>Papilionoideae</taxon>
        <taxon>50 kb inversion clade</taxon>
        <taxon>NPAAA clade</taxon>
        <taxon>indigoferoid/millettioid clade</taxon>
        <taxon>Phaseoleae</taxon>
        <taxon>Vigna</taxon>
    </lineage>
</organism>
<dbReference type="InterPro" id="IPR014710">
    <property type="entry name" value="RmlC-like_jellyroll"/>
</dbReference>
<evidence type="ECO:0000256" key="1">
    <source>
        <dbReference type="SAM" id="MobiDB-lite"/>
    </source>
</evidence>
<dbReference type="Gene3D" id="2.60.120.10">
    <property type="entry name" value="Jelly Rolls"/>
    <property type="match status" value="1"/>
</dbReference>
<evidence type="ECO:0000313" key="2">
    <source>
        <dbReference type="EMBL" id="QCD92461.1"/>
    </source>
</evidence>
<evidence type="ECO:0000313" key="3">
    <source>
        <dbReference type="Proteomes" id="UP000501690"/>
    </source>
</evidence>
<dbReference type="Proteomes" id="UP000501690">
    <property type="component" value="Linkage Group LG5"/>
</dbReference>
<proteinExistence type="predicted"/>
<dbReference type="EMBL" id="CP039349">
    <property type="protein sequence ID" value="QCD92461.1"/>
    <property type="molecule type" value="Genomic_DNA"/>
</dbReference>
<dbReference type="AlphaFoldDB" id="A0A4D6LVK7"/>
<protein>
    <submittedName>
        <fullName evidence="2">Uncharacterized protein</fullName>
    </submittedName>
</protein>
<gene>
    <name evidence="2" type="ORF">DEO72_LG5g525</name>
</gene>
<feature type="region of interest" description="Disordered" evidence="1">
    <location>
        <begin position="1"/>
        <end position="20"/>
    </location>
</feature>
<name>A0A4D6LVK7_VIGUN</name>
<sequence>MTYLQMRSRGKGSKVVADGGEKNGVWRRKGEKDGVAATMICWRRGRMNQCSGGEGCFVGCSGGEGEWGRRMLCGVQWGRRGEGSFVGVGSVVRGVRGAGVFGGCSKLSKVIHTWFKSFKAFLVLCTFQVQFLHRHLSLLVVLASAPPFFTSWQRCSPPPPFFASRLPGAAAVTPRRQIILAAATSTFQDFCVADPQKVLVNGLACKDPKLVEANDIFFSSLHIA</sequence>
<reference evidence="2 3" key="1">
    <citation type="submission" date="2019-04" db="EMBL/GenBank/DDBJ databases">
        <title>An improved genome assembly and genetic linkage map for asparagus bean, Vigna unguiculata ssp. sesquipedialis.</title>
        <authorList>
            <person name="Xia Q."/>
            <person name="Zhang R."/>
            <person name="Dong Y."/>
        </authorList>
    </citation>
    <scope>NUCLEOTIDE SEQUENCE [LARGE SCALE GENOMIC DNA]</scope>
    <source>
        <tissue evidence="2">Leaf</tissue>
    </source>
</reference>